<dbReference type="Proteomes" id="UP000318093">
    <property type="component" value="Unassembled WGS sequence"/>
</dbReference>
<gene>
    <name evidence="2" type="ORF">E6H03_04420</name>
</gene>
<dbReference type="PANTHER" id="PTHR36434:SF1">
    <property type="entry name" value="MEMBRANE PROTEASE YUGP-RELATED"/>
    <property type="match status" value="1"/>
</dbReference>
<protein>
    <submittedName>
        <fullName evidence="2">Zinc metallopeptidase</fullName>
    </submittedName>
</protein>
<feature type="transmembrane region" description="Helical" evidence="1">
    <location>
        <begin position="212"/>
        <end position="232"/>
    </location>
</feature>
<comment type="caution">
    <text evidence="2">The sequence shown here is derived from an EMBL/GenBank/DDBJ whole genome shotgun (WGS) entry which is preliminary data.</text>
</comment>
<feature type="transmembrane region" description="Helical" evidence="1">
    <location>
        <begin position="165"/>
        <end position="183"/>
    </location>
</feature>
<evidence type="ECO:0000313" key="3">
    <source>
        <dbReference type="Proteomes" id="UP000318093"/>
    </source>
</evidence>
<dbReference type="Pfam" id="PF04298">
    <property type="entry name" value="Zn_peptidase_2"/>
    <property type="match status" value="1"/>
</dbReference>
<name>A0A537JHL7_9BACT</name>
<proteinExistence type="predicted"/>
<sequence length="243" mass="26234">MFWFWDPTMIIVLPAILLALFAQLRVQSTYARYSQVPISNGLTGAAVAAEILRRHGLSIDTARQAGAPAGSYSSVQIERINGVLSDHYDPRTRTLSLSSDVYDGASVAAVGVAAHETGHAIQHAREYAPLALRSAMVPTVQFGSWLAWPIFLLGLWIHSGPMLQLGILIFSAAVVFTVVTLPVEFDASARALRALREEGLVTADELRGVRSVLTAAALTYVAAAATAILQLVRMLLLANRREE</sequence>
<keyword evidence="1" id="KW-1133">Transmembrane helix</keyword>
<feature type="transmembrane region" description="Helical" evidence="1">
    <location>
        <begin position="142"/>
        <end position="158"/>
    </location>
</feature>
<keyword evidence="1" id="KW-0812">Transmembrane</keyword>
<dbReference type="PANTHER" id="PTHR36434">
    <property type="entry name" value="MEMBRANE PROTEASE YUGP-RELATED"/>
    <property type="match status" value="1"/>
</dbReference>
<dbReference type="AlphaFoldDB" id="A0A537JHL7"/>
<organism evidence="2 3">
    <name type="scientific">Candidatus Segetimicrobium genomatis</name>
    <dbReference type="NCBI Taxonomy" id="2569760"/>
    <lineage>
        <taxon>Bacteria</taxon>
        <taxon>Bacillati</taxon>
        <taxon>Candidatus Sysuimicrobiota</taxon>
        <taxon>Candidatus Sysuimicrobiia</taxon>
        <taxon>Candidatus Sysuimicrobiales</taxon>
        <taxon>Candidatus Segetimicrobiaceae</taxon>
        <taxon>Candidatus Segetimicrobium</taxon>
    </lineage>
</organism>
<dbReference type="InterPro" id="IPR007395">
    <property type="entry name" value="Zn_peptidase_2"/>
</dbReference>
<keyword evidence="1" id="KW-0472">Membrane</keyword>
<evidence type="ECO:0000256" key="1">
    <source>
        <dbReference type="SAM" id="Phobius"/>
    </source>
</evidence>
<reference evidence="2 3" key="1">
    <citation type="journal article" date="2019" name="Nat. Microbiol.">
        <title>Mediterranean grassland soil C-N compound turnover is dependent on rainfall and depth, and is mediated by genomically divergent microorganisms.</title>
        <authorList>
            <person name="Diamond S."/>
            <person name="Andeer P.F."/>
            <person name="Li Z."/>
            <person name="Crits-Christoph A."/>
            <person name="Burstein D."/>
            <person name="Anantharaman K."/>
            <person name="Lane K.R."/>
            <person name="Thomas B.C."/>
            <person name="Pan C."/>
            <person name="Northen T.R."/>
            <person name="Banfield J.F."/>
        </authorList>
    </citation>
    <scope>NUCLEOTIDE SEQUENCE [LARGE SCALE GENOMIC DNA]</scope>
    <source>
        <strain evidence="2">NP_6</strain>
    </source>
</reference>
<accession>A0A537JHL7</accession>
<evidence type="ECO:0000313" key="2">
    <source>
        <dbReference type="EMBL" id="TMI83047.1"/>
    </source>
</evidence>
<dbReference type="EMBL" id="VBAN01000130">
    <property type="protein sequence ID" value="TMI83047.1"/>
    <property type="molecule type" value="Genomic_DNA"/>
</dbReference>